<dbReference type="GO" id="GO:0006508">
    <property type="term" value="P:proteolysis"/>
    <property type="evidence" value="ECO:0007669"/>
    <property type="project" value="UniProtKB-KW"/>
</dbReference>
<reference evidence="5 6" key="1">
    <citation type="journal article" date="2016" name="Nat. Commun.">
        <title>Thousands of microbial genomes shed light on interconnected biogeochemical processes in an aquifer system.</title>
        <authorList>
            <person name="Anantharaman K."/>
            <person name="Brown C.T."/>
            <person name="Hug L.A."/>
            <person name="Sharon I."/>
            <person name="Castelle C.J."/>
            <person name="Probst A.J."/>
            <person name="Thomas B.C."/>
            <person name="Singh A."/>
            <person name="Wilkins M.J."/>
            <person name="Karaoz U."/>
            <person name="Brodie E.L."/>
            <person name="Williams K.H."/>
            <person name="Hubbard S.S."/>
            <person name="Banfield J.F."/>
        </authorList>
    </citation>
    <scope>NUCLEOTIDE SEQUENCE [LARGE SCALE GENOMIC DNA]</scope>
</reference>
<accession>A0A1F7FFW1</accession>
<dbReference type="InterPro" id="IPR001478">
    <property type="entry name" value="PDZ"/>
</dbReference>
<feature type="signal peptide" evidence="3">
    <location>
        <begin position="1"/>
        <end position="19"/>
    </location>
</feature>
<dbReference type="PANTHER" id="PTHR43343:SF3">
    <property type="entry name" value="PROTEASE DO-LIKE 8, CHLOROPLASTIC"/>
    <property type="match status" value="1"/>
</dbReference>
<dbReference type="GO" id="GO:0004252">
    <property type="term" value="F:serine-type endopeptidase activity"/>
    <property type="evidence" value="ECO:0007669"/>
    <property type="project" value="InterPro"/>
</dbReference>
<dbReference type="EMBL" id="MFYX01000057">
    <property type="protein sequence ID" value="OGK05352.1"/>
    <property type="molecule type" value="Genomic_DNA"/>
</dbReference>
<sequence length="389" mass="41723">MKTALVLILLCTAFFSGVAANRYFIGKNPGATQTNAQSAAEEPGLMRVAGGQGTEGPVVRRFNEYVQAIGKASPSVVFIGVTQVRIYANPLFNDPFFRQFFPPYVQEFQSMGSGVIVTASGHIITNYHVIENASRIEVHCQSGATYEAKGVGSDPFTDLAVIKIEGKGLPAITMCPNDSIYIGEWTAAIGNPFGGLIDDNKPTVTVGVVSAMGRQFTRESGIGTKYKDMIQTDAAINPGNSGGALINCLGELIGINTFIFTQDGGNVGIGFAIPVGRVQKTLKEIIKYGKIRSFNTGISVQNINEVIAQSMGLKDVRGVIINGVEKKSLGARAGLATGDIITQVDRYKVFDTASIQEIFNQYLPGDTATVFFVRNRKEKQARLAIEATE</sequence>
<organism evidence="5 6">
    <name type="scientific">Candidatus Raymondbacteria bacterium RIFOXYD12_FULL_49_13</name>
    <dbReference type="NCBI Taxonomy" id="1817890"/>
    <lineage>
        <taxon>Bacteria</taxon>
        <taxon>Raymondiibacteriota</taxon>
    </lineage>
</organism>
<evidence type="ECO:0000256" key="2">
    <source>
        <dbReference type="ARBA" id="ARBA00022801"/>
    </source>
</evidence>
<dbReference type="Gene3D" id="2.40.10.120">
    <property type="match status" value="1"/>
</dbReference>
<dbReference type="SUPFAM" id="SSF50156">
    <property type="entry name" value="PDZ domain-like"/>
    <property type="match status" value="1"/>
</dbReference>
<protein>
    <recommendedName>
        <fullName evidence="4">PDZ domain-containing protein</fullName>
    </recommendedName>
</protein>
<dbReference type="InterPro" id="IPR009003">
    <property type="entry name" value="Peptidase_S1_PA"/>
</dbReference>
<dbReference type="Pfam" id="PF13365">
    <property type="entry name" value="Trypsin_2"/>
    <property type="match status" value="1"/>
</dbReference>
<evidence type="ECO:0000256" key="1">
    <source>
        <dbReference type="ARBA" id="ARBA00022670"/>
    </source>
</evidence>
<dbReference type="PANTHER" id="PTHR43343">
    <property type="entry name" value="PEPTIDASE S12"/>
    <property type="match status" value="1"/>
</dbReference>
<feature type="chain" id="PRO_5009528673" description="PDZ domain-containing protein" evidence="3">
    <location>
        <begin position="20"/>
        <end position="389"/>
    </location>
</feature>
<dbReference type="AlphaFoldDB" id="A0A1F7FFW1"/>
<keyword evidence="3" id="KW-0732">Signal</keyword>
<dbReference type="SUPFAM" id="SSF50494">
    <property type="entry name" value="Trypsin-like serine proteases"/>
    <property type="match status" value="1"/>
</dbReference>
<evidence type="ECO:0000256" key="3">
    <source>
        <dbReference type="SAM" id="SignalP"/>
    </source>
</evidence>
<keyword evidence="1" id="KW-0645">Protease</keyword>
<dbReference type="Pfam" id="PF13180">
    <property type="entry name" value="PDZ_2"/>
    <property type="match status" value="1"/>
</dbReference>
<dbReference type="InterPro" id="IPR051201">
    <property type="entry name" value="Chloro_Bact_Ser_Proteases"/>
</dbReference>
<name>A0A1F7FFW1_UNCRA</name>
<evidence type="ECO:0000259" key="4">
    <source>
        <dbReference type="Pfam" id="PF13180"/>
    </source>
</evidence>
<dbReference type="Gene3D" id="2.30.42.10">
    <property type="match status" value="1"/>
</dbReference>
<comment type="caution">
    <text evidence="5">The sequence shown here is derived from an EMBL/GenBank/DDBJ whole genome shotgun (WGS) entry which is preliminary data.</text>
</comment>
<proteinExistence type="predicted"/>
<feature type="domain" description="PDZ" evidence="4">
    <location>
        <begin position="297"/>
        <end position="383"/>
    </location>
</feature>
<dbReference type="Proteomes" id="UP000179243">
    <property type="component" value="Unassembled WGS sequence"/>
</dbReference>
<gene>
    <name evidence="5" type="ORF">A2519_03495</name>
</gene>
<evidence type="ECO:0000313" key="6">
    <source>
        <dbReference type="Proteomes" id="UP000179243"/>
    </source>
</evidence>
<dbReference type="InterPro" id="IPR036034">
    <property type="entry name" value="PDZ_sf"/>
</dbReference>
<dbReference type="InterPro" id="IPR001940">
    <property type="entry name" value="Peptidase_S1C"/>
</dbReference>
<keyword evidence="2" id="KW-0378">Hydrolase</keyword>
<dbReference type="PRINTS" id="PR00834">
    <property type="entry name" value="PROTEASES2C"/>
</dbReference>
<evidence type="ECO:0000313" key="5">
    <source>
        <dbReference type="EMBL" id="OGK05352.1"/>
    </source>
</evidence>